<dbReference type="GO" id="GO:0003677">
    <property type="term" value="F:DNA binding"/>
    <property type="evidence" value="ECO:0007669"/>
    <property type="project" value="InterPro"/>
</dbReference>
<dbReference type="SUPFAM" id="SSF88946">
    <property type="entry name" value="Sigma2 domain of RNA polymerase sigma factors"/>
    <property type="match status" value="1"/>
</dbReference>
<keyword evidence="2" id="KW-0805">Transcription regulation</keyword>
<protein>
    <submittedName>
        <fullName evidence="7">Sigma-70 family RNA polymerase sigma factor</fullName>
    </submittedName>
</protein>
<dbReference type="NCBIfam" id="TIGR02937">
    <property type="entry name" value="sigma70-ECF"/>
    <property type="match status" value="1"/>
</dbReference>
<evidence type="ECO:0000256" key="2">
    <source>
        <dbReference type="ARBA" id="ARBA00023015"/>
    </source>
</evidence>
<dbReference type="InterPro" id="IPR013249">
    <property type="entry name" value="RNA_pol_sigma70_r4_t2"/>
</dbReference>
<evidence type="ECO:0000256" key="3">
    <source>
        <dbReference type="ARBA" id="ARBA00023082"/>
    </source>
</evidence>
<evidence type="ECO:0000256" key="4">
    <source>
        <dbReference type="ARBA" id="ARBA00023163"/>
    </source>
</evidence>
<dbReference type="InterPro" id="IPR007627">
    <property type="entry name" value="RNA_pol_sigma70_r2"/>
</dbReference>
<comment type="similarity">
    <text evidence="1">Belongs to the sigma-70 factor family. ECF subfamily.</text>
</comment>
<dbReference type="PANTHER" id="PTHR43133:SF63">
    <property type="entry name" value="RNA POLYMERASE SIGMA FACTOR FECI-RELATED"/>
    <property type="match status" value="1"/>
</dbReference>
<dbReference type="Pfam" id="PF04542">
    <property type="entry name" value="Sigma70_r2"/>
    <property type="match status" value="1"/>
</dbReference>
<dbReference type="GO" id="GO:0006352">
    <property type="term" value="P:DNA-templated transcription initiation"/>
    <property type="evidence" value="ECO:0007669"/>
    <property type="project" value="InterPro"/>
</dbReference>
<feature type="domain" description="RNA polymerase sigma factor 70 region 4 type 2" evidence="6">
    <location>
        <begin position="131"/>
        <end position="176"/>
    </location>
</feature>
<dbReference type="EMBL" id="WODC01000003">
    <property type="protein sequence ID" value="MUM77193.1"/>
    <property type="molecule type" value="Genomic_DNA"/>
</dbReference>
<dbReference type="InterPro" id="IPR039425">
    <property type="entry name" value="RNA_pol_sigma-70-like"/>
</dbReference>
<dbReference type="AlphaFoldDB" id="A0A7K1KM76"/>
<evidence type="ECO:0000259" key="6">
    <source>
        <dbReference type="Pfam" id="PF08281"/>
    </source>
</evidence>
<dbReference type="Proteomes" id="UP000461162">
    <property type="component" value="Unassembled WGS sequence"/>
</dbReference>
<evidence type="ECO:0000313" key="8">
    <source>
        <dbReference type="Proteomes" id="UP000461162"/>
    </source>
</evidence>
<gene>
    <name evidence="7" type="ORF">GKC30_06060</name>
</gene>
<evidence type="ECO:0000256" key="1">
    <source>
        <dbReference type="ARBA" id="ARBA00010641"/>
    </source>
</evidence>
<comment type="caution">
    <text evidence="7">The sequence shown here is derived from an EMBL/GenBank/DDBJ whole genome shotgun (WGS) entry which is preliminary data.</text>
</comment>
<sequence length="195" mass="21844">MAVSLDRTKKRDAEALCIGYNDSLRKLYDGCFDSLVGYLRAHFRSCPHQAEEIAHNAFERMAAHKKPGTVDNIRAFLWRTARNMALSDLRSRRVAQRYLIESRQALGQEDDHSLTPERILSGKEQVAIAVSCLRAMPEQRRRAFILTRIEGLSHAEASETLGVSRPAVSKHVARAAADIYAALGEDTPNPEERDG</sequence>
<dbReference type="InterPro" id="IPR014284">
    <property type="entry name" value="RNA_pol_sigma-70_dom"/>
</dbReference>
<dbReference type="PANTHER" id="PTHR43133">
    <property type="entry name" value="RNA POLYMERASE ECF-TYPE SIGMA FACTO"/>
    <property type="match status" value="1"/>
</dbReference>
<dbReference type="InterPro" id="IPR013324">
    <property type="entry name" value="RNA_pol_sigma_r3/r4-like"/>
</dbReference>
<organism evidence="7 8">
    <name type="scientific">Pseudodesulfovibrio alkaliphilus</name>
    <dbReference type="NCBI Taxonomy" id="2661613"/>
    <lineage>
        <taxon>Bacteria</taxon>
        <taxon>Pseudomonadati</taxon>
        <taxon>Thermodesulfobacteriota</taxon>
        <taxon>Desulfovibrionia</taxon>
        <taxon>Desulfovibrionales</taxon>
        <taxon>Desulfovibrionaceae</taxon>
    </lineage>
</organism>
<keyword evidence="4" id="KW-0804">Transcription</keyword>
<evidence type="ECO:0000313" key="7">
    <source>
        <dbReference type="EMBL" id="MUM77193.1"/>
    </source>
</evidence>
<evidence type="ECO:0000259" key="5">
    <source>
        <dbReference type="Pfam" id="PF04542"/>
    </source>
</evidence>
<dbReference type="InterPro" id="IPR036388">
    <property type="entry name" value="WH-like_DNA-bd_sf"/>
</dbReference>
<name>A0A7K1KM76_9BACT</name>
<keyword evidence="3" id="KW-0731">Sigma factor</keyword>
<dbReference type="GO" id="GO:0016987">
    <property type="term" value="F:sigma factor activity"/>
    <property type="evidence" value="ECO:0007669"/>
    <property type="project" value="UniProtKB-KW"/>
</dbReference>
<feature type="domain" description="RNA polymerase sigma-70 region 2" evidence="5">
    <location>
        <begin position="35"/>
        <end position="93"/>
    </location>
</feature>
<dbReference type="SUPFAM" id="SSF88659">
    <property type="entry name" value="Sigma3 and sigma4 domains of RNA polymerase sigma factors"/>
    <property type="match status" value="1"/>
</dbReference>
<dbReference type="InterPro" id="IPR013325">
    <property type="entry name" value="RNA_pol_sigma_r2"/>
</dbReference>
<reference evidence="7 8" key="1">
    <citation type="submission" date="2019-11" db="EMBL/GenBank/DDBJ databases">
        <title>Pseudodesulfovibrio alkaliphilus, sp. nov., an alkaliphilic sulfate-reducing bacteria from mud volcano of Taman peninsula, Russia.</title>
        <authorList>
            <person name="Frolova A."/>
            <person name="Merkel A.Y."/>
            <person name="Slobodkin A.I."/>
        </authorList>
    </citation>
    <scope>NUCLEOTIDE SEQUENCE [LARGE SCALE GENOMIC DNA]</scope>
    <source>
        <strain evidence="7 8">F-1</strain>
    </source>
</reference>
<accession>A0A7K1KM76</accession>
<dbReference type="Gene3D" id="1.10.1740.10">
    <property type="match status" value="1"/>
</dbReference>
<keyword evidence="8" id="KW-1185">Reference proteome</keyword>
<dbReference type="Gene3D" id="1.10.10.10">
    <property type="entry name" value="Winged helix-like DNA-binding domain superfamily/Winged helix DNA-binding domain"/>
    <property type="match status" value="1"/>
</dbReference>
<dbReference type="Pfam" id="PF08281">
    <property type="entry name" value="Sigma70_r4_2"/>
    <property type="match status" value="1"/>
</dbReference>
<proteinExistence type="inferred from homology"/>